<evidence type="ECO:0000313" key="1">
    <source>
        <dbReference type="EMBL" id="CCI53865.1"/>
    </source>
</evidence>
<comment type="caution">
    <text evidence="1">The sequence shown here is derived from an EMBL/GenBank/DDBJ whole genome shotgun (WGS) entry which is preliminary data.</text>
</comment>
<evidence type="ECO:0000313" key="2">
    <source>
        <dbReference type="Proteomes" id="UP000035720"/>
    </source>
</evidence>
<name>A0A077MDB2_9MICO</name>
<proteinExistence type="predicted"/>
<dbReference type="STRING" id="1193518.BN13_50034"/>
<dbReference type="Proteomes" id="UP000035720">
    <property type="component" value="Unassembled WGS sequence"/>
</dbReference>
<protein>
    <submittedName>
        <fullName evidence="1">Uncharacterized protein</fullName>
    </submittedName>
</protein>
<dbReference type="AlphaFoldDB" id="A0A077MDB2"/>
<organism evidence="1 2">
    <name type="scientific">Nostocoides jenkinsii Ben 74</name>
    <dbReference type="NCBI Taxonomy" id="1193518"/>
    <lineage>
        <taxon>Bacteria</taxon>
        <taxon>Bacillati</taxon>
        <taxon>Actinomycetota</taxon>
        <taxon>Actinomycetes</taxon>
        <taxon>Micrococcales</taxon>
        <taxon>Intrasporangiaceae</taxon>
        <taxon>Nostocoides</taxon>
    </lineage>
</organism>
<accession>A0A077MDB2</accession>
<gene>
    <name evidence="1" type="ORF">BN13_50034</name>
</gene>
<dbReference type="EMBL" id="CAJC01000161">
    <property type="protein sequence ID" value="CCI53865.1"/>
    <property type="molecule type" value="Genomic_DNA"/>
</dbReference>
<sequence>MATADARGCPTPLTFWTGTERDPFAADLDSAFVKSLGKTCPAATGDKVWATDPASAAITLTVPDAPVTSPCPLRRLCSRCPRRWPPNPVGPSR</sequence>
<keyword evidence="2" id="KW-1185">Reference proteome</keyword>
<reference evidence="1 2" key="1">
    <citation type="journal article" date="2013" name="ISME J.">
        <title>A metabolic model for members of the genus Tetrasphaera involved in enhanced biological phosphorus removal.</title>
        <authorList>
            <person name="Kristiansen R."/>
            <person name="Nguyen H.T.T."/>
            <person name="Saunders A.M."/>
            <person name="Nielsen J.L."/>
            <person name="Wimmer R."/>
            <person name="Le V.Q."/>
            <person name="McIlroy S.J."/>
            <person name="Petrovski S."/>
            <person name="Seviour R.J."/>
            <person name="Calteau A."/>
            <person name="Nielsen K.L."/>
            <person name="Nielsen P.H."/>
        </authorList>
    </citation>
    <scope>NUCLEOTIDE SEQUENCE [LARGE SCALE GENOMIC DNA]</scope>
    <source>
        <strain evidence="1 2">Ben 74</strain>
    </source>
</reference>